<keyword evidence="2" id="KW-1185">Reference proteome</keyword>
<reference evidence="2" key="1">
    <citation type="submission" date="2016-01" db="EMBL/GenBank/DDBJ databases">
        <authorList>
            <person name="Regsiter A."/>
            <person name="william w."/>
        </authorList>
    </citation>
    <scope>NUCLEOTIDE SEQUENCE [LARGE SCALE GENOMIC DNA]</scope>
    <source>
        <strain evidence="2">CFBP 6623</strain>
    </source>
</reference>
<name>A0A1S7QRE1_9HYPH</name>
<dbReference type="EMBL" id="FBWK01000042">
    <property type="protein sequence ID" value="CUX40944.1"/>
    <property type="molecule type" value="Genomic_DNA"/>
</dbReference>
<organism evidence="1 2">
    <name type="scientific">Agrobacterium tomkonis CFBP 6623</name>
    <dbReference type="NCBI Taxonomy" id="1183432"/>
    <lineage>
        <taxon>Bacteria</taxon>
        <taxon>Pseudomonadati</taxon>
        <taxon>Pseudomonadota</taxon>
        <taxon>Alphaproteobacteria</taxon>
        <taxon>Hyphomicrobiales</taxon>
        <taxon>Rhizobiaceae</taxon>
        <taxon>Rhizobium/Agrobacterium group</taxon>
        <taxon>Agrobacterium</taxon>
        <taxon>Agrobacterium tumefaciens complex</taxon>
    </lineage>
</organism>
<sequence>MSGQRRKNNCFGALIGLGHRRAVILIRHMRAGAMDRHDCLPGVQRRFRQYVDHLFAVAIPCRDLSIPNVATPLPVARQIMAVDKTKISIPASFFQHFLPKSWLF</sequence>
<evidence type="ECO:0000313" key="1">
    <source>
        <dbReference type="EMBL" id="CUX40944.1"/>
    </source>
</evidence>
<dbReference type="Proteomes" id="UP000191988">
    <property type="component" value="Unassembled WGS sequence"/>
</dbReference>
<dbReference type="AlphaFoldDB" id="A0A1S7QRE1"/>
<dbReference type="STRING" id="1183432.AGR3A_Cc70014"/>
<proteinExistence type="predicted"/>
<protein>
    <submittedName>
        <fullName evidence="1">Uncharacterized protein</fullName>
    </submittedName>
</protein>
<accession>A0A1S7QRE1</accession>
<evidence type="ECO:0000313" key="2">
    <source>
        <dbReference type="Proteomes" id="UP000191988"/>
    </source>
</evidence>
<gene>
    <name evidence="1" type="ORF">AGR3A_Cc70014</name>
</gene>